<dbReference type="SMART" id="SM00282">
    <property type="entry name" value="LamG"/>
    <property type="match status" value="2"/>
</dbReference>
<keyword evidence="2" id="KW-0677">Repeat</keyword>
<organism evidence="8 9">
    <name type="scientific">Actinoallomurus acaciae</name>
    <dbReference type="NCBI Taxonomy" id="502577"/>
    <lineage>
        <taxon>Bacteria</taxon>
        <taxon>Bacillati</taxon>
        <taxon>Actinomycetota</taxon>
        <taxon>Actinomycetes</taxon>
        <taxon>Streptosporangiales</taxon>
        <taxon>Thermomonosporaceae</taxon>
        <taxon>Actinoallomurus</taxon>
    </lineage>
</organism>
<comment type="caution">
    <text evidence="8">The sequence shown here is derived from an EMBL/GenBank/DDBJ whole genome shotgun (WGS) entry which is preliminary data.</text>
</comment>
<feature type="region of interest" description="Disordered" evidence="5">
    <location>
        <begin position="1846"/>
        <end position="1901"/>
    </location>
</feature>
<evidence type="ECO:0000256" key="2">
    <source>
        <dbReference type="ARBA" id="ARBA00022737"/>
    </source>
</evidence>
<dbReference type="NCBIfam" id="TIGR01643">
    <property type="entry name" value="YD_repeat_2x"/>
    <property type="match status" value="10"/>
</dbReference>
<protein>
    <submittedName>
        <fullName evidence="8">LamG-like jellyroll fold domain-containing protein</fullName>
    </submittedName>
</protein>
<dbReference type="SUPFAM" id="SSF51294">
    <property type="entry name" value="Hedgehog/intein (Hint) domain"/>
    <property type="match status" value="1"/>
</dbReference>
<accession>A0ABV5Y8T9</accession>
<evidence type="ECO:0000256" key="3">
    <source>
        <dbReference type="ARBA" id="ARBA00023157"/>
    </source>
</evidence>
<feature type="compositionally biased region" description="Polar residues" evidence="5">
    <location>
        <begin position="1882"/>
        <end position="1900"/>
    </location>
</feature>
<evidence type="ECO:0000256" key="4">
    <source>
        <dbReference type="SAM" id="Coils"/>
    </source>
</evidence>
<dbReference type="CDD" id="cd00110">
    <property type="entry name" value="LamG"/>
    <property type="match status" value="2"/>
</dbReference>
<dbReference type="EMBL" id="JBHLZP010000017">
    <property type="protein sequence ID" value="MFB9831444.1"/>
    <property type="molecule type" value="Genomic_DNA"/>
</dbReference>
<dbReference type="InterPro" id="IPR050708">
    <property type="entry name" value="T6SS_VgrG/RHS"/>
</dbReference>
<dbReference type="InterPro" id="IPR056823">
    <property type="entry name" value="TEN-like_YD-shell"/>
</dbReference>
<feature type="coiled-coil region" evidence="4">
    <location>
        <begin position="3042"/>
        <end position="3069"/>
    </location>
</feature>
<dbReference type="PANTHER" id="PTHR32305:SF17">
    <property type="entry name" value="TRNA NUCLEASE WAPA"/>
    <property type="match status" value="1"/>
</dbReference>
<dbReference type="InterPro" id="IPR001791">
    <property type="entry name" value="Laminin_G"/>
</dbReference>
<dbReference type="Gene3D" id="2.180.10.10">
    <property type="entry name" value="RHS repeat-associated core"/>
    <property type="match status" value="3"/>
</dbReference>
<dbReference type="RefSeq" id="WP_378195536.1">
    <property type="nucleotide sequence ID" value="NZ_JBHLZP010000017.1"/>
</dbReference>
<dbReference type="InterPro" id="IPR031325">
    <property type="entry name" value="RHS_repeat"/>
</dbReference>
<dbReference type="InterPro" id="IPR022385">
    <property type="entry name" value="Rhs_assc_core"/>
</dbReference>
<dbReference type="NCBIfam" id="TIGR01443">
    <property type="entry name" value="intein_Cterm"/>
    <property type="match status" value="1"/>
</dbReference>
<keyword evidence="9" id="KW-1185">Reference proteome</keyword>
<dbReference type="Pfam" id="PF20148">
    <property type="entry name" value="DUF6531"/>
    <property type="match status" value="1"/>
</dbReference>
<feature type="region of interest" description="Disordered" evidence="5">
    <location>
        <begin position="46"/>
        <end position="96"/>
    </location>
</feature>
<evidence type="ECO:0000256" key="5">
    <source>
        <dbReference type="SAM" id="MobiDB-lite"/>
    </source>
</evidence>
<dbReference type="InterPro" id="IPR003587">
    <property type="entry name" value="Hint_dom_N"/>
</dbReference>
<dbReference type="Pfam" id="PF05593">
    <property type="entry name" value="RHS_repeat"/>
    <property type="match status" value="5"/>
</dbReference>
<evidence type="ECO:0000256" key="6">
    <source>
        <dbReference type="SAM" id="SignalP"/>
    </source>
</evidence>
<dbReference type="InterPro" id="IPR006558">
    <property type="entry name" value="LamG-like"/>
</dbReference>
<dbReference type="PROSITE" id="PS50025">
    <property type="entry name" value="LAM_G_DOMAIN"/>
    <property type="match status" value="1"/>
</dbReference>
<feature type="compositionally biased region" description="Low complexity" evidence="5">
    <location>
        <begin position="1846"/>
        <end position="1861"/>
    </location>
</feature>
<dbReference type="Gene3D" id="2.170.16.10">
    <property type="entry name" value="Hedgehog/Intein (Hint) domain"/>
    <property type="match status" value="1"/>
</dbReference>
<dbReference type="InterPro" id="IPR030934">
    <property type="entry name" value="Intein_C"/>
</dbReference>
<evidence type="ECO:0000313" key="9">
    <source>
        <dbReference type="Proteomes" id="UP001589627"/>
    </source>
</evidence>
<keyword evidence="4" id="KW-0175">Coiled coil</keyword>
<dbReference type="PROSITE" id="PS50818">
    <property type="entry name" value="INTEIN_C_TER"/>
    <property type="match status" value="1"/>
</dbReference>
<feature type="chain" id="PRO_5047262947" evidence="6">
    <location>
        <begin position="25"/>
        <end position="3591"/>
    </location>
</feature>
<feature type="domain" description="Laminin G" evidence="7">
    <location>
        <begin position="1221"/>
        <end position="1409"/>
    </location>
</feature>
<feature type="signal peptide" evidence="6">
    <location>
        <begin position="1"/>
        <end position="24"/>
    </location>
</feature>
<dbReference type="PANTHER" id="PTHR32305">
    <property type="match status" value="1"/>
</dbReference>
<evidence type="ECO:0000259" key="7">
    <source>
        <dbReference type="PROSITE" id="PS50025"/>
    </source>
</evidence>
<dbReference type="Pfam" id="PF13385">
    <property type="entry name" value="Laminin_G_3"/>
    <property type="match status" value="3"/>
</dbReference>
<gene>
    <name evidence="8" type="ORF">ACFFNX_04490</name>
</gene>
<dbReference type="InterPro" id="IPR045351">
    <property type="entry name" value="DUF6531"/>
</dbReference>
<proteinExistence type="predicted"/>
<dbReference type="NCBIfam" id="TIGR03696">
    <property type="entry name" value="Rhs_assc_core"/>
    <property type="match status" value="1"/>
</dbReference>
<dbReference type="InterPro" id="IPR006530">
    <property type="entry name" value="YD"/>
</dbReference>
<dbReference type="SUPFAM" id="SSF49899">
    <property type="entry name" value="Concanavalin A-like lectins/glucanases"/>
    <property type="match status" value="3"/>
</dbReference>
<dbReference type="Proteomes" id="UP001589627">
    <property type="component" value="Unassembled WGS sequence"/>
</dbReference>
<evidence type="ECO:0000256" key="1">
    <source>
        <dbReference type="ARBA" id="ARBA00022729"/>
    </source>
</evidence>
<dbReference type="Gene3D" id="2.60.120.200">
    <property type="match status" value="3"/>
</dbReference>
<evidence type="ECO:0000313" key="8">
    <source>
        <dbReference type="EMBL" id="MFB9831444.1"/>
    </source>
</evidence>
<dbReference type="Pfam" id="PF25023">
    <property type="entry name" value="TEN_YD-shell"/>
    <property type="match status" value="2"/>
</dbReference>
<name>A0ABV5Y8T9_9ACTN</name>
<dbReference type="Pfam" id="PF07591">
    <property type="entry name" value="PT-HINT"/>
    <property type="match status" value="1"/>
</dbReference>
<dbReference type="SMART" id="SM00560">
    <property type="entry name" value="LamGL"/>
    <property type="match status" value="1"/>
</dbReference>
<dbReference type="SMART" id="SM00306">
    <property type="entry name" value="HintN"/>
    <property type="match status" value="1"/>
</dbReference>
<dbReference type="InterPro" id="IPR013320">
    <property type="entry name" value="ConA-like_dom_sf"/>
</dbReference>
<keyword evidence="3" id="KW-1015">Disulfide bond</keyword>
<reference evidence="8 9" key="1">
    <citation type="submission" date="2024-09" db="EMBL/GenBank/DDBJ databases">
        <authorList>
            <person name="Sun Q."/>
            <person name="Mori K."/>
        </authorList>
    </citation>
    <scope>NUCLEOTIDE SEQUENCE [LARGE SCALE GENOMIC DNA]</scope>
    <source>
        <strain evidence="8 9">TBRC 0563</strain>
    </source>
</reference>
<dbReference type="CDD" id="cd00081">
    <property type="entry name" value="Hint"/>
    <property type="match status" value="1"/>
</dbReference>
<keyword evidence="1 6" id="KW-0732">Signal</keyword>
<sequence length="3591" mass="371355">MQRRVAVLLVSVLVLGFASEPAMADVGTLPEPHLAGLANGLSRLVQGKPPAPHWDHLPRQASGTAKGRSHSASAASTKARGGNGREPGKGKGELPAYTAHAPRVTKGRSARATVGFSARTSKRVAAKSTATSDYYRNTDGSYTRRLAEQPINYRAADGTWQPIDTRLRSGADGRWHETADSPAVDLAPSAADPALAHIAIGSGRELSYGLQGAAAVAPQVSGSTATYPGLLPGTDLTAQVTAMGVKESLVLHQSNAANSWVFPLDLKGVKAVAQADGSISLVGAGGKTAGRIPAPYAYDAKVDRRSGEPAMTHAVGYRLTSVGGRTALVMTLDATWLHDPHRVFPVTVDPTFSSTDGAWAATTYAESGLSGDHSTEPRINIGSYDSGTHKAVSYLQFPNAGIDGSHISVTAAKLELGITYASTCTAERLDVAPVTQAWTPSKVTSYPGPTYGASIGNATPSVPNACANTGGDLTKSDDVEVSLSTSTINSWATSGTDYGLAVYASTTDSLHWKQIDSIYSPAPPYLILTYTGAVLPQVYAQNPPNGSSAGTLTPQLSATGAIDPNLAVNPKFDFQIYDTGGTKVADSGLLTKGLWTVPAGKLKWGQTYYWEVQSYDGTNYSSGTVWNSLTTLVPQPAVTSGLSQNNDGHGFDPSIGNYTTSDTDADVETAGPPLSVVRDYNSRDPRTTGAFGAGWSSAFDAKAAEQYDASGAVQSVRVTYPDGSEVGYGKNSDGSFSPPQGRFATFKSVTGGYTLTDKNDTVYTFTQSLGSGAYGITAITDPDGRAENFTWTSGHVTALTSAVSGRALHLTWQTPAGATSAHVATVVTDPATAGDSSTAQTWTYSYTGDQLTKMCSPVDSTGCTQYGYQSGSQYHNQVLDEGARSFWPLAESSGTTAAGAVLANEGVDNGTFGNVTLGQPGPLAGGSATAAGFNGTSSSVKLPDLNMRSGASTSVSMWFKTSGGPGVLFSYSDMPISATASEGNFTPALYVGTDGKLKGLFWYGDTPSPISTTGSVADGKWHHVVLTGSGSAQTMWLDGAKVGTAAGSSSYDFNYLPTSFSDVYLGTGFLGAAWPDQPHTGSQTLYGTYFNGSIADAAVFDRPLVQADVTDLYAAGTHPANLLTSITRPSGKGYASVSYDPVTTRVTHVTDADGGTWNPAAPVVTGSSQVYRASVLGANPQDYWRLGDAAGALQAVNEVTGPTATYNNATLGTAGPFADATAASFDGTSSYAQAPSGLIPGTGDESVSMWFKTTATNGVLFSAQKDPLSAGTTTTAYTPMLYVGSSGKLHGEFWYSTGSDNPITSSSSVADGNWHHVILASAAGTQSMYLDGRLVGSLTGTVNIAGQSNVYVGTGFLGGYWPDESHSGAAGTPTYFNGQISDVAYYHSQLSSQDAAAQWAAGQNSTGLAPMETVAVTDPGGKTVKYQYDVLNGYRLIGRIDALGNKTAYGYDTAGFNHTITDPNGDVTTIGHDVRGNEVSKTTCQNQTTQACSTSYFTYLPDDTSTQLTPGPKNDLMATSRDGRSASATDNTYLTSYAYNAAGDRTGVTTPPVAGFAGGRTTTIAYTDGTTVAAADTGFAPAGLPYKTTSPGGAITIVGYFHNGDVAQATDADGQVTKFTYDNLGRVLTKTTVSDSYPGGLTTTYAYDGADELTTQTDPPVTDHVTGAIHTAKTTTVYDADGQIQSQTVADTTGGDASRTISNTYTAYEQVETTTDANHKTTSFTYDAYGNKATETDPAGTTIAYAYDPNGNLLTQTLKDYIGDPVDPSPSRDLVESSRAYDPAGRLASITDSMGATTGYTYTDNGLTATITRRDAQGQNPFVQQANTYDGAGNLTRQVTNNGATTTTSAVDAADRTSSTTVDPGGVDRTTSISYTPDDEVASSTISDGSGATNVTSTTYDPMGHVTSRSVQMDGVGSPVARLSLSQTSGTAVTDATGTGNDATASSDVTWADSGASFSGASDQQIATRGPVVDTSQSFTVSAWAKVPSTTHNQTIISQDASIGAGFYLKYSGTSGKWTFTRPFTDTMDPGTANASSTNTATVDTWTHLAGVYDANTGKMTLYVDGTANRTVTDSTPINASGPLVIGNGKFNGFRTGFFEGSVANVQVYPRALSATEVATLHDAGRTSDTVASSSTATATWKLDQRGLPTAMTDPNGATTDYIYDEAGQQAVTSAPAVNVETGGGTPALEHPVTTTGYDTFGAPVETQDPSGNITTTAYDAGGRKVSETQPDYTPLGSSTPITAAAHWSYDDAGNIAHVIDPLQHDTHYVYDQLGDVAQVTDPANGVTHNTYDTNGQQLSMTDPTGAQTQATYDFLGRQLTSTVLDRHPTPTSSTTTSSYTASAANPGGTFLASTTTQDGATTSYGYDNVGEATQVTDPAGATTRTAYDLLGRKTAVTLADGTATTTSYDQLGDPVRTRQLDTDGHTVLAERSATFDAAGRQRSATDARGNTTTFMRDANGLITQEVQPVDDTSGITTSFGYDGQGNRTRYTDGRGNSWLYTYNSWNLPESAVEPATTGYTTDADRTSTLVYDAAGRATTETLPGGVSITTGYDALNNVTSQSGTGADAATANRSFTYDGDSRVRTASTSAIGTTTAATSETFTYDDRGLLLTAAGSGGAGSFGYNGDGLLTSRTDAAGTTSYTYDGADRLDTLTDPATGTRLTYGYDQLSQLKTVQYGTGGDTRTYGYDHLHRLTSDTLKTSGNSTVASIGYGYDANGNETSKTTTGFTGPSSNTYTYDKADRLTSWNDGNTTTAYAYDASGNRTRVGANVYTYDARDELTSDGVNTYSYTARGTLASQTSAQGTVSSTSDAYGQQVTQGTETYLNDATGRVLTATTNGSGVTATFSYSGVGNDLASDGANTYTHTPDGSLVGIGTPGGGSAVLAYTDRHDDVVGDFTATGTSLTGSTAYDPLGNVAATTGAVGKLGFQSGWTDDTTGKVDMGSRWYNPAAGQFQNKDTVTNNPVPNSAAANPFAYVDDDPLTRTDPTGHSWLGDVWNGVKSAAKATAHAVASAASWVWNGLKYAWHATTKAVRTVVHVVADALDRSVQALDRQIAAIENQIHAFEVASRRAARAAAAARKAAKDAYDKALGLGKYAYHATAKAVRTTTTFFKNHAAAIASFAASTLVFMGCEAAVSAATGGVGAVPGAIACGALAGAVGGAIDQAGKCLDGQKGACSADAFAGSAVLGAVGGAIGGGIGGSLGGKLAESALGDVLPKLVTNTLEGAGIGAISGGATAAAQYGLTCSDSSAGCSWSGLEHATARGAAVGAIGGAAGGALGTAASAARARFRGDEGEPVGGNEGCGATHSFVASTLVLMGDGSSKPISEVKVGDKVADAVPGDGKKTETHRVEKVIITKTDHDFVDLTIATHDTHGQAAGIGKLTTTDHHPFYDITQATFVEAARLRPGDRLQKPGGQVAEVLDVHRYTATANTYDLTINGLHTYYVQAGTTPVLVHNCGVSAEPGHAPKGSTLEQYAEANRGANQEATPDFVTEYTAPSGNRYWGRTTKPSVDVEPGSNLDDALRDHHAGCSEVCALNEAQKAEGGLAIYGGSFRTLRVRPQGSPLRSGTPADPCEDFCQPLIGRIYGTY</sequence>
<dbReference type="InterPro" id="IPR036844">
    <property type="entry name" value="Hint_dom_sf"/>
</dbReference>